<accession>A0A7X2TFJ7</accession>
<name>A0A7X2TFJ7_9FIRM</name>
<comment type="caution">
    <text evidence="1">The sequence shown here is derived from an EMBL/GenBank/DDBJ whole genome shotgun (WGS) entry which is preliminary data.</text>
</comment>
<reference evidence="1 2" key="1">
    <citation type="submission" date="2019-08" db="EMBL/GenBank/DDBJ databases">
        <title>In-depth cultivation of the pig gut microbiome towards novel bacterial diversity and tailored functional studies.</title>
        <authorList>
            <person name="Wylensek D."/>
            <person name="Hitch T.C.A."/>
            <person name="Clavel T."/>
        </authorList>
    </citation>
    <scope>NUCLEOTIDE SEQUENCE [LARGE SCALE GENOMIC DNA]</scope>
    <source>
        <strain evidence="1 2">Oil+RF-744-GAM-WT-6</strain>
    </source>
</reference>
<evidence type="ECO:0000313" key="1">
    <source>
        <dbReference type="EMBL" id="MSS58804.1"/>
    </source>
</evidence>
<gene>
    <name evidence="1" type="ORF">FYJ51_07770</name>
</gene>
<keyword evidence="2" id="KW-1185">Reference proteome</keyword>
<evidence type="ECO:0008006" key="3">
    <source>
        <dbReference type="Google" id="ProtNLM"/>
    </source>
</evidence>
<proteinExistence type="predicted"/>
<dbReference type="Proteomes" id="UP000461880">
    <property type="component" value="Unassembled WGS sequence"/>
</dbReference>
<dbReference type="RefSeq" id="WP_154504754.1">
    <property type="nucleotide sequence ID" value="NZ_VUMN01000017.1"/>
</dbReference>
<evidence type="ECO:0000313" key="2">
    <source>
        <dbReference type="Proteomes" id="UP000461880"/>
    </source>
</evidence>
<sequence length="402" mass="46410">MGLLEEQKENGTVIRTAQTRKLTIDGVTRAYPVYKIKLSNLFYNDQNDRIATWISKYKSDHNGKAPDTSDRNSYNDIIEQFIVESNPDAINKTQNNIELVDQREPGVVLNDGRIIDGNRRFTCLRRLSKKNEKYGYFEAVILNRSLETSTKEIKMLELSIQHGEESKVDYNPIDRLVGVYNDIINTKLISVEEYARSTNEDVKQVNHRVEVAQLMVEFLEFINAPEQFYIARDLGVAATLEELPNLLKKCKNDDEKDNLKNVVFTNILMHPPGEMRGFQRNIKTVIGSDYKEEFIDKQMEIAQKVVDTLPPVGEVSTQKIREVIRNNDPVVQELEASMDQTLLKVKRNQTRNEPIRLAEKANEYLEGIDENILAKMSDSEIDRFVEQITHIKNTLKKLEENI</sequence>
<dbReference type="AlphaFoldDB" id="A0A7X2TFJ7"/>
<dbReference type="EMBL" id="VUMN01000017">
    <property type="protein sequence ID" value="MSS58804.1"/>
    <property type="molecule type" value="Genomic_DNA"/>
</dbReference>
<organism evidence="1 2">
    <name type="scientific">Stecheria intestinalis</name>
    <dbReference type="NCBI Taxonomy" id="2606630"/>
    <lineage>
        <taxon>Bacteria</taxon>
        <taxon>Bacillati</taxon>
        <taxon>Bacillota</taxon>
        <taxon>Erysipelotrichia</taxon>
        <taxon>Erysipelotrichales</taxon>
        <taxon>Erysipelotrichaceae</taxon>
        <taxon>Stecheria</taxon>
    </lineage>
</organism>
<protein>
    <recommendedName>
        <fullName evidence="3">ParB/Sulfiredoxin domain-containing protein</fullName>
    </recommendedName>
</protein>